<dbReference type="Pfam" id="PF00571">
    <property type="entry name" value="CBS"/>
    <property type="match status" value="2"/>
</dbReference>
<dbReference type="EMBL" id="JADCNN020000015">
    <property type="protein sequence ID" value="MBM6997192.1"/>
    <property type="molecule type" value="Genomic_DNA"/>
</dbReference>
<feature type="domain" description="CBS" evidence="13">
    <location>
        <begin position="218"/>
        <end position="279"/>
    </location>
</feature>
<sequence length="449" mass="50134">MFKLLVIFLLIALTALFVIMEASLRALRPRTIEAWEREGRRGVAALRALSERIDQALSTCQLAITANSLTLGWLGQPAVRSVLSPSFAYLPLSTTVETFFSFLIAFVLITYLHVVLGGLVPQVLAAQRGEAILLTAAWPLLGLSTLLSPFLWLLNRSSRRIVSLLGLKPAAEWSDAHSEEELRILLSESLESGQINMNEYSFMNRIFTFDELLAKDIMVPRTDMVCLDATKSREENLRIIRQEQYTRFPVIRQNKDNIIGVINTKALFLAPDNQAGAPLASLVRPVMTVSENIPLPALLTKMQKERTHIAVLIDEYGGTSGMVTIEDILEEIVGDIRDEFDAEEEQEITEVAANHLIVDGKVSVSLINDWLDAELEEEDADTIGGWIYGQNLDIEVGTQLVYGDLQFTVLEREDSRIRKIDIEKMEPPAPGCSFKPESSGEPREPEARL</sequence>
<dbReference type="Gene3D" id="3.10.580.10">
    <property type="entry name" value="CBS-domain"/>
    <property type="match status" value="1"/>
</dbReference>
<keyword evidence="6 10" id="KW-1133">Transmembrane helix</keyword>
<evidence type="ECO:0000256" key="1">
    <source>
        <dbReference type="ARBA" id="ARBA00004651"/>
    </source>
</evidence>
<evidence type="ECO:0000256" key="7">
    <source>
        <dbReference type="ARBA" id="ARBA00023122"/>
    </source>
</evidence>
<gene>
    <name evidence="15" type="ORF">IM700_016150</name>
</gene>
<dbReference type="InterPro" id="IPR051676">
    <property type="entry name" value="UPF0053_domain"/>
</dbReference>
<dbReference type="PANTHER" id="PTHR43099">
    <property type="entry name" value="UPF0053 PROTEIN YRKA"/>
    <property type="match status" value="1"/>
</dbReference>
<evidence type="ECO:0000256" key="8">
    <source>
        <dbReference type="ARBA" id="ARBA00023136"/>
    </source>
</evidence>
<dbReference type="InterPro" id="IPR036318">
    <property type="entry name" value="FAD-bd_PCMH-like_sf"/>
</dbReference>
<evidence type="ECO:0000256" key="6">
    <source>
        <dbReference type="ARBA" id="ARBA00022989"/>
    </source>
</evidence>
<feature type="transmembrane region" description="Helical" evidence="12">
    <location>
        <begin position="99"/>
        <end position="120"/>
    </location>
</feature>
<dbReference type="RefSeq" id="WP_193415282.1">
    <property type="nucleotide sequence ID" value="NZ_JADCNN020000015.1"/>
</dbReference>
<evidence type="ECO:0000313" key="16">
    <source>
        <dbReference type="Proteomes" id="UP001516620"/>
    </source>
</evidence>
<keyword evidence="7 9" id="KW-0129">CBS domain</keyword>
<dbReference type="SMART" id="SM00116">
    <property type="entry name" value="CBS"/>
    <property type="match status" value="2"/>
</dbReference>
<dbReference type="InterPro" id="IPR000644">
    <property type="entry name" value="CBS_dom"/>
</dbReference>
<evidence type="ECO:0000256" key="10">
    <source>
        <dbReference type="PROSITE-ProRule" id="PRU01193"/>
    </source>
</evidence>
<feature type="domain" description="CNNM transmembrane" evidence="14">
    <location>
        <begin position="1"/>
        <end position="199"/>
    </location>
</feature>
<reference evidence="15 16" key="1">
    <citation type="submission" date="2021-01" db="EMBL/GenBank/DDBJ databases">
        <title>Paenibacillus sp.nov. isolated from the rhizosphere soil of tomato plant.</title>
        <authorList>
            <person name="Thin K.K."/>
            <person name="Zhang X."/>
            <person name="He S."/>
        </authorList>
    </citation>
    <scope>NUCLEOTIDE SEQUENCE [LARGE SCALE GENOMIC DNA]</scope>
    <source>
        <strain evidence="15 16">DXFW5</strain>
    </source>
</reference>
<evidence type="ECO:0000313" key="15">
    <source>
        <dbReference type="EMBL" id="MBM6997192.1"/>
    </source>
</evidence>
<accession>A0ABS2H6Z4</accession>
<evidence type="ECO:0000256" key="12">
    <source>
        <dbReference type="SAM" id="Phobius"/>
    </source>
</evidence>
<dbReference type="SUPFAM" id="SSF56176">
    <property type="entry name" value="FAD-binding/transporter-associated domain-like"/>
    <property type="match status" value="1"/>
</dbReference>
<organism evidence="15 16">
    <name type="scientific">Paenibacillus rhizolycopersici</name>
    <dbReference type="NCBI Taxonomy" id="2780073"/>
    <lineage>
        <taxon>Bacteria</taxon>
        <taxon>Bacillati</taxon>
        <taxon>Bacillota</taxon>
        <taxon>Bacilli</taxon>
        <taxon>Bacillales</taxon>
        <taxon>Paenibacillaceae</taxon>
        <taxon>Paenibacillus</taxon>
    </lineage>
</organism>
<evidence type="ECO:0000256" key="4">
    <source>
        <dbReference type="ARBA" id="ARBA00022692"/>
    </source>
</evidence>
<evidence type="ECO:0000256" key="2">
    <source>
        <dbReference type="ARBA" id="ARBA00006337"/>
    </source>
</evidence>
<dbReference type="PROSITE" id="PS51371">
    <property type="entry name" value="CBS"/>
    <property type="match status" value="2"/>
</dbReference>
<comment type="caution">
    <text evidence="15">The sequence shown here is derived from an EMBL/GenBank/DDBJ whole genome shotgun (WGS) entry which is preliminary data.</text>
</comment>
<keyword evidence="8 10" id="KW-0472">Membrane</keyword>
<dbReference type="Pfam" id="PF01595">
    <property type="entry name" value="CNNM"/>
    <property type="match status" value="1"/>
</dbReference>
<dbReference type="InterPro" id="IPR046342">
    <property type="entry name" value="CBS_dom_sf"/>
</dbReference>
<evidence type="ECO:0000256" key="9">
    <source>
        <dbReference type="PROSITE-ProRule" id="PRU00703"/>
    </source>
</evidence>
<feature type="compositionally biased region" description="Basic and acidic residues" evidence="11">
    <location>
        <begin position="438"/>
        <end position="449"/>
    </location>
</feature>
<proteinExistence type="inferred from homology"/>
<name>A0ABS2H6Z4_9BACL</name>
<evidence type="ECO:0000259" key="14">
    <source>
        <dbReference type="PROSITE" id="PS51846"/>
    </source>
</evidence>
<evidence type="ECO:0000256" key="11">
    <source>
        <dbReference type="SAM" id="MobiDB-lite"/>
    </source>
</evidence>
<feature type="region of interest" description="Disordered" evidence="11">
    <location>
        <begin position="422"/>
        <end position="449"/>
    </location>
</feature>
<dbReference type="PROSITE" id="PS51846">
    <property type="entry name" value="CNNM"/>
    <property type="match status" value="1"/>
</dbReference>
<dbReference type="InterPro" id="IPR005170">
    <property type="entry name" value="Transptr-assoc_dom"/>
</dbReference>
<comment type="similarity">
    <text evidence="2">Belongs to the UPF0053 family.</text>
</comment>
<dbReference type="SMART" id="SM01091">
    <property type="entry name" value="CorC_HlyC"/>
    <property type="match status" value="1"/>
</dbReference>
<evidence type="ECO:0000259" key="13">
    <source>
        <dbReference type="PROSITE" id="PS51371"/>
    </source>
</evidence>
<comment type="subcellular location">
    <subcellularLocation>
        <location evidence="1">Cell membrane</location>
        <topology evidence="1">Multi-pass membrane protein</topology>
    </subcellularLocation>
</comment>
<dbReference type="Proteomes" id="UP001516620">
    <property type="component" value="Unassembled WGS sequence"/>
</dbReference>
<dbReference type="SUPFAM" id="SSF54631">
    <property type="entry name" value="CBS-domain pair"/>
    <property type="match status" value="1"/>
</dbReference>
<keyword evidence="5" id="KW-0677">Repeat</keyword>
<feature type="transmembrane region" description="Helical" evidence="12">
    <location>
        <begin position="132"/>
        <end position="154"/>
    </location>
</feature>
<protein>
    <submittedName>
        <fullName evidence="15">HlyC/CorC family transporter</fullName>
    </submittedName>
</protein>
<dbReference type="InterPro" id="IPR016169">
    <property type="entry name" value="FAD-bd_PCMH_sub2"/>
</dbReference>
<dbReference type="PANTHER" id="PTHR43099:SF2">
    <property type="entry name" value="UPF0053 PROTEIN YRKA"/>
    <property type="match status" value="1"/>
</dbReference>
<dbReference type="InterPro" id="IPR044751">
    <property type="entry name" value="Ion_transp-like_CBS"/>
</dbReference>
<evidence type="ECO:0000256" key="3">
    <source>
        <dbReference type="ARBA" id="ARBA00022475"/>
    </source>
</evidence>
<keyword evidence="3" id="KW-1003">Cell membrane</keyword>
<dbReference type="Pfam" id="PF03471">
    <property type="entry name" value="CorC_HlyC"/>
    <property type="match status" value="1"/>
</dbReference>
<dbReference type="Gene3D" id="3.30.465.10">
    <property type="match status" value="1"/>
</dbReference>
<dbReference type="InterPro" id="IPR002550">
    <property type="entry name" value="CNNM"/>
</dbReference>
<dbReference type="CDD" id="cd04590">
    <property type="entry name" value="CBS_pair_CorC_HlyC_assoc"/>
    <property type="match status" value="1"/>
</dbReference>
<evidence type="ECO:0000256" key="5">
    <source>
        <dbReference type="ARBA" id="ARBA00022737"/>
    </source>
</evidence>
<feature type="domain" description="CBS" evidence="13">
    <location>
        <begin position="282"/>
        <end position="339"/>
    </location>
</feature>
<keyword evidence="16" id="KW-1185">Reference proteome</keyword>
<keyword evidence="4 10" id="KW-0812">Transmembrane</keyword>